<sequence length="145" mass="16507">MPGEASMLTPEDVVNRLARLSFARLRPSERRKLAEALDTPELRGQVFDRFGAFLRGLPLETADGQDELLVAVADLNMTGFWDRLPKRVIHDWQRFGVDRERLQCLASLVRGYDGAAAERIEHALKPRVQRADEARPDPAIRQVIY</sequence>
<organism evidence="1 2">
    <name type="scientific">Tistrella mobilis (strain KA081020-065)</name>
    <dbReference type="NCBI Taxonomy" id="1110502"/>
    <lineage>
        <taxon>Bacteria</taxon>
        <taxon>Pseudomonadati</taxon>
        <taxon>Pseudomonadota</taxon>
        <taxon>Alphaproteobacteria</taxon>
        <taxon>Geminicoccales</taxon>
        <taxon>Geminicoccaceae</taxon>
        <taxon>Tistrella</taxon>
    </lineage>
</organism>
<dbReference type="KEGG" id="tmo:TMO_c0627"/>
<proteinExistence type="predicted"/>
<reference evidence="1 2" key="1">
    <citation type="journal article" date="2012" name="J. Am. Chem. Soc.">
        <title>Bacterial biosynthesis and maturation of the didemnin anti-cancer agents.</title>
        <authorList>
            <person name="Xu Y."/>
            <person name="Kersten R.D."/>
            <person name="Nam S.J."/>
            <person name="Lu L."/>
            <person name="Al-Suwailem A.M."/>
            <person name="Zheng H."/>
            <person name="Fenical W."/>
            <person name="Dorrestein P.C."/>
            <person name="Moore B.S."/>
            <person name="Qian P.Y."/>
        </authorList>
    </citation>
    <scope>NUCLEOTIDE SEQUENCE [LARGE SCALE GENOMIC DNA]</scope>
    <source>
        <strain evidence="1 2">KA081020-065</strain>
    </source>
</reference>
<dbReference type="Proteomes" id="UP000005258">
    <property type="component" value="Plasmid pTM3"/>
</dbReference>
<name>I3TWU9_TISMK</name>
<evidence type="ECO:0000313" key="2">
    <source>
        <dbReference type="Proteomes" id="UP000005258"/>
    </source>
</evidence>
<geneLocation type="plasmid" evidence="1 2">
    <name>pTM3</name>
</geneLocation>
<dbReference type="EMBL" id="CP003239">
    <property type="protein sequence ID" value="AFK57237.1"/>
    <property type="molecule type" value="Genomic_DNA"/>
</dbReference>
<protein>
    <submittedName>
        <fullName evidence="1">Uncharacterized protein</fullName>
    </submittedName>
</protein>
<dbReference type="AlphaFoldDB" id="I3TWU9"/>
<dbReference type="HOGENOM" id="CLU_1786031_0_0_5"/>
<gene>
    <name evidence="1" type="ordered locus">TMO_c0627</name>
</gene>
<accession>I3TWU9</accession>
<evidence type="ECO:0000313" key="1">
    <source>
        <dbReference type="EMBL" id="AFK57237.1"/>
    </source>
</evidence>
<keyword evidence="2" id="KW-1185">Reference proteome</keyword>
<keyword evidence="1" id="KW-0614">Plasmid</keyword>